<dbReference type="EMBL" id="JAPUUL010000952">
    <property type="protein sequence ID" value="KAJ8128812.1"/>
    <property type="molecule type" value="Genomic_DNA"/>
</dbReference>
<reference evidence="1" key="1">
    <citation type="submission" date="2022-12" db="EMBL/GenBank/DDBJ databases">
        <title>Genome Sequence of Lasiodiplodia mahajangana.</title>
        <authorList>
            <person name="Buettner E."/>
        </authorList>
    </citation>
    <scope>NUCLEOTIDE SEQUENCE</scope>
    <source>
        <strain evidence="1">VT137</strain>
    </source>
</reference>
<keyword evidence="2" id="KW-1185">Reference proteome</keyword>
<protein>
    <submittedName>
        <fullName evidence="1">Uncharacterized protein</fullName>
    </submittedName>
</protein>
<evidence type="ECO:0000313" key="2">
    <source>
        <dbReference type="Proteomes" id="UP001153332"/>
    </source>
</evidence>
<sequence>MTSQRDSLVDKAAVRDTIKLIKSLPTIRYTHVTDLTRNLTPNQYEQLLLKIQNNADFNKLRFEYTHSTKQFGVRVPGPLHRGIVAEFLRRFVIWQTELEKSNNSVISRTAETLDIHGNEDIKYPALGQEKAKDIKSPDGGIMHECTHKCKHPALVFEVEFSSKNKEAIKDKARAYITGSKGEIRTVIVVYTGEIHKAERKNERRLREMYSTGQVDESRLHSYSTDAENVTGEASILIWRATVMNDNTVAAIPKFRDATGNAIQSASLNIHLEDCVCKSVMDSAKKCKAPPIEISSEALCSAIERDLERYREKRAEIIREQVEQEKQKKMEEAEKENRREEEPLRRATQRRAHEGVGTSGRVMKRGRLLSTRIKGRRPQRERE</sequence>
<dbReference type="Proteomes" id="UP001153332">
    <property type="component" value="Unassembled WGS sequence"/>
</dbReference>
<organism evidence="1 2">
    <name type="scientific">Lasiodiplodia mahajangana</name>
    <dbReference type="NCBI Taxonomy" id="1108764"/>
    <lineage>
        <taxon>Eukaryota</taxon>
        <taxon>Fungi</taxon>
        <taxon>Dikarya</taxon>
        <taxon>Ascomycota</taxon>
        <taxon>Pezizomycotina</taxon>
        <taxon>Dothideomycetes</taxon>
        <taxon>Dothideomycetes incertae sedis</taxon>
        <taxon>Botryosphaeriales</taxon>
        <taxon>Botryosphaeriaceae</taxon>
        <taxon>Lasiodiplodia</taxon>
    </lineage>
</organism>
<accession>A0ACC2JMR5</accession>
<evidence type="ECO:0000313" key="1">
    <source>
        <dbReference type="EMBL" id="KAJ8128812.1"/>
    </source>
</evidence>
<name>A0ACC2JMR5_9PEZI</name>
<proteinExistence type="predicted"/>
<comment type="caution">
    <text evidence="1">The sequence shown here is derived from an EMBL/GenBank/DDBJ whole genome shotgun (WGS) entry which is preliminary data.</text>
</comment>
<gene>
    <name evidence="1" type="ORF">O1611_g4821</name>
</gene>